<reference evidence="2 3" key="1">
    <citation type="submission" date="2021-03" db="EMBL/GenBank/DDBJ databases">
        <title>Succinivibrio sp. nov. isolated from feces of cow.</title>
        <authorList>
            <person name="Choi J.-Y."/>
        </authorList>
    </citation>
    <scope>NUCLEOTIDE SEQUENCE [LARGE SCALE GENOMIC DNA]</scope>
    <source>
        <strain evidence="2 3">AGMB01872</strain>
    </source>
</reference>
<accession>A0ABS7DDB8</accession>
<feature type="compositionally biased region" description="Basic and acidic residues" evidence="1">
    <location>
        <begin position="28"/>
        <end position="64"/>
    </location>
</feature>
<dbReference type="EMBL" id="JAGFNY010000001">
    <property type="protein sequence ID" value="MBW7569289.1"/>
    <property type="molecule type" value="Genomic_DNA"/>
</dbReference>
<evidence type="ECO:0000256" key="1">
    <source>
        <dbReference type="SAM" id="MobiDB-lite"/>
    </source>
</evidence>
<evidence type="ECO:0000313" key="3">
    <source>
        <dbReference type="Proteomes" id="UP000731465"/>
    </source>
</evidence>
<proteinExistence type="predicted"/>
<name>A0ABS7DDB8_9GAMM</name>
<protein>
    <submittedName>
        <fullName evidence="2">Uncharacterized protein</fullName>
    </submittedName>
</protein>
<dbReference type="RefSeq" id="WP_219935673.1">
    <property type="nucleotide sequence ID" value="NZ_JAGFNY010000001.1"/>
</dbReference>
<gene>
    <name evidence="2" type="ORF">J5V48_00060</name>
</gene>
<organism evidence="2 3">
    <name type="scientific">Succinivibrio faecicola</name>
    <dbReference type="NCBI Taxonomy" id="2820300"/>
    <lineage>
        <taxon>Bacteria</taxon>
        <taxon>Pseudomonadati</taxon>
        <taxon>Pseudomonadota</taxon>
        <taxon>Gammaproteobacteria</taxon>
        <taxon>Aeromonadales</taxon>
        <taxon>Succinivibrionaceae</taxon>
        <taxon>Succinivibrio</taxon>
    </lineage>
</organism>
<sequence>MSQELLYSVIARPSLGAENLVYRRRVAKTSEKDNAKRAESKEQKFTKEQNRFSDDDGELKDLEHLGSNIDSTV</sequence>
<dbReference type="Proteomes" id="UP000731465">
    <property type="component" value="Unassembled WGS sequence"/>
</dbReference>
<evidence type="ECO:0000313" key="2">
    <source>
        <dbReference type="EMBL" id="MBW7569289.1"/>
    </source>
</evidence>
<keyword evidence="3" id="KW-1185">Reference proteome</keyword>
<comment type="caution">
    <text evidence="2">The sequence shown here is derived from an EMBL/GenBank/DDBJ whole genome shotgun (WGS) entry which is preliminary data.</text>
</comment>
<feature type="region of interest" description="Disordered" evidence="1">
    <location>
        <begin position="28"/>
        <end position="73"/>
    </location>
</feature>